<sequence length="489" mass="54429">MSIDKLPEGDQLALRRLVQNVARCFYDARFIVVLDQLVRHPVLKDDDLAGRLGLQLKELGKLTATLCNHRLVSKYQQNEQKEGGFRAVARSYYYIDYKSFCNVVKWRISQMRRDIDKKLRNELDNKGYICPRCSHCYTPLEADQLLDFATQTLRCLICQHEVVDNESAAGVVGSHDRMQRFNAQMAAIREGLKQSESVVIPAFDVAVWIRQNLLSDKKPDGSKASADGKVKPEGLDIVLDADKDEESIRREREAEAAAKRQQNAMPSWHLKSTVSGDLTALGVQNSRAEQAAAPVTSLPNSNASILRSLSTLGPIPVVSQQPTESIVITEVEETKPVVDQQADYYDQYYASLQNASNSTPMASDEDEKPSLSYLNGLVAGAKRAREHLELQDDRSAKTHRPSLLGPGRNVVSRHSSRTESSEGSPPPATMPASLRSSPPTTQDESMDDDPDVMVAGKPVPFSQITEEHHDLMTPDEYTAYFELIDARGM</sequence>
<dbReference type="InterPro" id="IPR002853">
    <property type="entry name" value="TFIIE_asu"/>
</dbReference>
<keyword evidence="7" id="KW-1185">Reference proteome</keyword>
<protein>
    <recommendedName>
        <fullName evidence="5">HTH TFE/IIEalpha-type domain-containing protein</fullName>
    </recommendedName>
</protein>
<dbReference type="InterPro" id="IPR013083">
    <property type="entry name" value="Znf_RING/FYVE/PHD"/>
</dbReference>
<dbReference type="FunCoup" id="J0WXG4">
    <property type="interactions" value="40"/>
</dbReference>
<dbReference type="SUPFAM" id="SSF57783">
    <property type="entry name" value="Zinc beta-ribbon"/>
    <property type="match status" value="1"/>
</dbReference>
<comment type="similarity">
    <text evidence="1">Belongs to the TFIIE alpha subunit family.</text>
</comment>
<dbReference type="Proteomes" id="UP000006514">
    <property type="component" value="Unassembled WGS sequence"/>
</dbReference>
<dbReference type="GO" id="GO:0006367">
    <property type="term" value="P:transcription initiation at RNA polymerase II promoter"/>
    <property type="evidence" value="ECO:0007669"/>
    <property type="project" value="InterPro"/>
</dbReference>
<dbReference type="Pfam" id="PF11521">
    <property type="entry name" value="TFIIE-A_C"/>
    <property type="match status" value="1"/>
</dbReference>
<dbReference type="Pfam" id="PF02002">
    <property type="entry name" value="TFIIE_alpha"/>
    <property type="match status" value="1"/>
</dbReference>
<organism evidence="6 7">
    <name type="scientific">Auricularia subglabra (strain TFB-10046 / SS5)</name>
    <name type="common">White-rot fungus</name>
    <name type="synonym">Auricularia delicata (strain TFB10046)</name>
    <dbReference type="NCBI Taxonomy" id="717982"/>
    <lineage>
        <taxon>Eukaryota</taxon>
        <taxon>Fungi</taxon>
        <taxon>Dikarya</taxon>
        <taxon>Basidiomycota</taxon>
        <taxon>Agaricomycotina</taxon>
        <taxon>Agaricomycetes</taxon>
        <taxon>Auriculariales</taxon>
        <taxon>Auriculariaceae</taxon>
        <taxon>Auricularia</taxon>
    </lineage>
</organism>
<dbReference type="GO" id="GO:0005673">
    <property type="term" value="C:transcription factor TFIIE complex"/>
    <property type="evidence" value="ECO:0007669"/>
    <property type="project" value="TreeGrafter"/>
</dbReference>
<dbReference type="OrthoDB" id="361102at2759"/>
<evidence type="ECO:0000256" key="4">
    <source>
        <dbReference type="SAM" id="MobiDB-lite"/>
    </source>
</evidence>
<dbReference type="InterPro" id="IPR021600">
    <property type="entry name" value="TFIIE_asu_C"/>
</dbReference>
<feature type="region of interest" description="Disordered" evidence="4">
    <location>
        <begin position="388"/>
        <end position="457"/>
    </location>
</feature>
<feature type="domain" description="HTH TFE/IIEalpha-type" evidence="5">
    <location>
        <begin position="14"/>
        <end position="105"/>
    </location>
</feature>
<dbReference type="SMART" id="SM00531">
    <property type="entry name" value="TFIIE"/>
    <property type="match status" value="1"/>
</dbReference>
<keyword evidence="2" id="KW-0805">Transcription regulation</keyword>
<dbReference type="InterPro" id="IPR017919">
    <property type="entry name" value="TFIIE/TFIIEa_HTH"/>
</dbReference>
<keyword evidence="3" id="KW-0804">Transcription</keyword>
<dbReference type="InterPro" id="IPR039997">
    <property type="entry name" value="TFE"/>
</dbReference>
<dbReference type="PANTHER" id="PTHR13097">
    <property type="entry name" value="TRANSCRIPTION INITIATION FACTOR IIE, ALPHA SUBUNIT"/>
    <property type="match status" value="1"/>
</dbReference>
<dbReference type="KEGG" id="adl:AURDEDRAFT_116120"/>
<evidence type="ECO:0000256" key="1">
    <source>
        <dbReference type="ARBA" id="ARBA00008947"/>
    </source>
</evidence>
<evidence type="ECO:0000259" key="5">
    <source>
        <dbReference type="PROSITE" id="PS51344"/>
    </source>
</evidence>
<gene>
    <name evidence="6" type="ORF">AURDEDRAFT_116120</name>
</gene>
<feature type="compositionally biased region" description="Polar residues" evidence="4">
    <location>
        <begin position="434"/>
        <end position="443"/>
    </location>
</feature>
<evidence type="ECO:0000313" key="6">
    <source>
        <dbReference type="EMBL" id="EJD39595.1"/>
    </source>
</evidence>
<proteinExistence type="inferred from homology"/>
<evidence type="ECO:0000256" key="2">
    <source>
        <dbReference type="ARBA" id="ARBA00023015"/>
    </source>
</evidence>
<evidence type="ECO:0000256" key="3">
    <source>
        <dbReference type="ARBA" id="ARBA00023163"/>
    </source>
</evidence>
<dbReference type="PROSITE" id="PS51344">
    <property type="entry name" value="HTH_TFE_IIE"/>
    <property type="match status" value="1"/>
</dbReference>
<dbReference type="OMA" id="NRQMRFI"/>
<dbReference type="InterPro" id="IPR024550">
    <property type="entry name" value="TFIIEa/SarR/Rpc3_HTH_dom"/>
</dbReference>
<evidence type="ECO:0000313" key="7">
    <source>
        <dbReference type="Proteomes" id="UP000006514"/>
    </source>
</evidence>
<accession>J0WXG4</accession>
<dbReference type="InParanoid" id="J0WXG4"/>
<dbReference type="AlphaFoldDB" id="J0WXG4"/>
<dbReference type="EMBL" id="JH687812">
    <property type="protein sequence ID" value="EJD39595.1"/>
    <property type="molecule type" value="Genomic_DNA"/>
</dbReference>
<dbReference type="PANTHER" id="PTHR13097:SF7">
    <property type="entry name" value="GENERAL TRANSCRIPTION FACTOR IIE SUBUNIT 1"/>
    <property type="match status" value="1"/>
</dbReference>
<dbReference type="eggNOG" id="KOG2593">
    <property type="taxonomic scope" value="Eukaryota"/>
</dbReference>
<reference evidence="7" key="1">
    <citation type="journal article" date="2012" name="Science">
        <title>The Paleozoic origin of enzymatic lignin decomposition reconstructed from 31 fungal genomes.</title>
        <authorList>
            <person name="Floudas D."/>
            <person name="Binder M."/>
            <person name="Riley R."/>
            <person name="Barry K."/>
            <person name="Blanchette R.A."/>
            <person name="Henrissat B."/>
            <person name="Martinez A.T."/>
            <person name="Otillar R."/>
            <person name="Spatafora J.W."/>
            <person name="Yadav J.S."/>
            <person name="Aerts A."/>
            <person name="Benoit I."/>
            <person name="Boyd A."/>
            <person name="Carlson A."/>
            <person name="Copeland A."/>
            <person name="Coutinho P.M."/>
            <person name="de Vries R.P."/>
            <person name="Ferreira P."/>
            <person name="Findley K."/>
            <person name="Foster B."/>
            <person name="Gaskell J."/>
            <person name="Glotzer D."/>
            <person name="Gorecki P."/>
            <person name="Heitman J."/>
            <person name="Hesse C."/>
            <person name="Hori C."/>
            <person name="Igarashi K."/>
            <person name="Jurgens J.A."/>
            <person name="Kallen N."/>
            <person name="Kersten P."/>
            <person name="Kohler A."/>
            <person name="Kuees U."/>
            <person name="Kumar T.K.A."/>
            <person name="Kuo A."/>
            <person name="LaButti K."/>
            <person name="Larrondo L.F."/>
            <person name="Lindquist E."/>
            <person name="Ling A."/>
            <person name="Lombard V."/>
            <person name="Lucas S."/>
            <person name="Lundell T."/>
            <person name="Martin R."/>
            <person name="McLaughlin D.J."/>
            <person name="Morgenstern I."/>
            <person name="Morin E."/>
            <person name="Murat C."/>
            <person name="Nagy L.G."/>
            <person name="Nolan M."/>
            <person name="Ohm R.A."/>
            <person name="Patyshakuliyeva A."/>
            <person name="Rokas A."/>
            <person name="Ruiz-Duenas F.J."/>
            <person name="Sabat G."/>
            <person name="Salamov A."/>
            <person name="Samejima M."/>
            <person name="Schmutz J."/>
            <person name="Slot J.C."/>
            <person name="St John F."/>
            <person name="Stenlid J."/>
            <person name="Sun H."/>
            <person name="Sun S."/>
            <person name="Syed K."/>
            <person name="Tsang A."/>
            <person name="Wiebenga A."/>
            <person name="Young D."/>
            <person name="Pisabarro A."/>
            <person name="Eastwood D.C."/>
            <person name="Martin F."/>
            <person name="Cullen D."/>
            <person name="Grigoriev I.V."/>
            <person name="Hibbett D.S."/>
        </authorList>
    </citation>
    <scope>NUCLEOTIDE SEQUENCE [LARGE SCALE GENOMIC DNA]</scope>
    <source>
        <strain evidence="7">TFB10046</strain>
    </source>
</reference>
<dbReference type="Gene3D" id="3.30.40.10">
    <property type="entry name" value="Zinc/RING finger domain, C3HC4 (zinc finger)"/>
    <property type="match status" value="1"/>
</dbReference>
<name>J0WXG4_AURST</name>